<accession>A0A7C9LC69</accession>
<name>A0A7C9LC69_9RHOB</name>
<gene>
    <name evidence="2" type="ORF">FH759_14040</name>
</gene>
<evidence type="ECO:0000256" key="1">
    <source>
        <dbReference type="SAM" id="Phobius"/>
    </source>
</evidence>
<comment type="caution">
    <text evidence="2">The sequence shown here is derived from an EMBL/GenBank/DDBJ whole genome shotgun (WGS) entry which is preliminary data.</text>
</comment>
<dbReference type="Proteomes" id="UP000483078">
    <property type="component" value="Unassembled WGS sequence"/>
</dbReference>
<dbReference type="EMBL" id="VENJ01000022">
    <property type="protein sequence ID" value="MTJ05797.1"/>
    <property type="molecule type" value="Genomic_DNA"/>
</dbReference>
<evidence type="ECO:0000313" key="2">
    <source>
        <dbReference type="EMBL" id="MTJ05797.1"/>
    </source>
</evidence>
<protein>
    <submittedName>
        <fullName evidence="2">Uncharacterized protein</fullName>
    </submittedName>
</protein>
<keyword evidence="1" id="KW-0472">Membrane</keyword>
<organism evidence="2 3">
    <name type="scientific">Sediminimonas qiaohouensis</name>
    <dbReference type="NCBI Taxonomy" id="552061"/>
    <lineage>
        <taxon>Bacteria</taxon>
        <taxon>Pseudomonadati</taxon>
        <taxon>Pseudomonadota</taxon>
        <taxon>Alphaproteobacteria</taxon>
        <taxon>Rhodobacterales</taxon>
        <taxon>Roseobacteraceae</taxon>
        <taxon>Sediminimonas</taxon>
    </lineage>
</organism>
<feature type="transmembrane region" description="Helical" evidence="1">
    <location>
        <begin position="108"/>
        <end position="126"/>
    </location>
</feature>
<keyword evidence="1" id="KW-0812">Transmembrane</keyword>
<proteinExistence type="predicted"/>
<keyword evidence="1" id="KW-1133">Transmembrane helix</keyword>
<reference evidence="2 3" key="1">
    <citation type="submission" date="2019-06" db="EMBL/GenBank/DDBJ databases">
        <title>Enrichment of Autotrophic Halophilic Microorganisms from Red Sea Brine Pool Using Microbial Electrosynthesis System.</title>
        <authorList>
            <person name="Alqahtani M.F."/>
            <person name="Bajracharya S."/>
            <person name="Katuri K.P."/>
            <person name="Ali M."/>
            <person name="Saikaly P.E."/>
        </authorList>
    </citation>
    <scope>NUCLEOTIDE SEQUENCE [LARGE SCALE GENOMIC DNA]</scope>
    <source>
        <strain evidence="2">MES6</strain>
    </source>
</reference>
<dbReference type="AlphaFoldDB" id="A0A7C9LC69"/>
<dbReference type="RefSeq" id="WP_273250876.1">
    <property type="nucleotide sequence ID" value="NZ_VENJ01000022.1"/>
</dbReference>
<sequence length="342" mass="37733">MTALKQYQRLEATGLWRATPEDQRRDVIVSIGDATLIITDTHDRVLAHWSLPALQRTNPGEIPAIYQPDGDPGETLEFPEDEDHFISEIERLRAAIHRHRPRPGRLRLVTLATVVLAVLALGVFWLPNALISHTVSVVPEVKREEIGKALLAHVRRVTGAPCTTPAANLALRRLSARLPAPGGQVDRLVVMREGVRDTVQLPGRIMLLSRTLVEDHEDPDVVAGYILAEQLRAERRDPLARLLRYGGVSDSFKLLTTGRLSTETLRGYAEARLTQPTPRVDDAALLGAFDAQEVRSSPYAYALDITGEKTLPLIEADPYANSTSRPVLSDGDWIRLQGICGG</sequence>
<evidence type="ECO:0000313" key="3">
    <source>
        <dbReference type="Proteomes" id="UP000483078"/>
    </source>
</evidence>